<dbReference type="Proteomes" id="UP000681967">
    <property type="component" value="Unassembled WGS sequence"/>
</dbReference>
<protein>
    <submittedName>
        <fullName evidence="2">Uncharacterized protein</fullName>
    </submittedName>
</protein>
<dbReference type="EMBL" id="CAJOBH010225998">
    <property type="protein sequence ID" value="CAF5050605.1"/>
    <property type="molecule type" value="Genomic_DNA"/>
</dbReference>
<evidence type="ECO:0000256" key="1">
    <source>
        <dbReference type="SAM" id="MobiDB-lite"/>
    </source>
</evidence>
<gene>
    <name evidence="2" type="ORF">BYL167_LOCUS58024</name>
    <name evidence="3" type="ORF">SMN809_LOCUS64295</name>
</gene>
<feature type="non-terminal residue" evidence="2">
    <location>
        <position position="1"/>
    </location>
</feature>
<feature type="compositionally biased region" description="Polar residues" evidence="1">
    <location>
        <begin position="58"/>
        <end position="71"/>
    </location>
</feature>
<dbReference type="AlphaFoldDB" id="A0A8S3E2Z3"/>
<organism evidence="2 4">
    <name type="scientific">Rotaria magnacalcarata</name>
    <dbReference type="NCBI Taxonomy" id="392030"/>
    <lineage>
        <taxon>Eukaryota</taxon>
        <taxon>Metazoa</taxon>
        <taxon>Spiralia</taxon>
        <taxon>Gnathifera</taxon>
        <taxon>Rotifera</taxon>
        <taxon>Eurotatoria</taxon>
        <taxon>Bdelloidea</taxon>
        <taxon>Philodinida</taxon>
        <taxon>Philodinidae</taxon>
        <taxon>Rotaria</taxon>
    </lineage>
</organism>
<proteinExistence type="predicted"/>
<evidence type="ECO:0000313" key="4">
    <source>
        <dbReference type="Proteomes" id="UP000681967"/>
    </source>
</evidence>
<reference evidence="2" key="1">
    <citation type="submission" date="2021-02" db="EMBL/GenBank/DDBJ databases">
        <authorList>
            <person name="Nowell W R."/>
        </authorList>
    </citation>
    <scope>NUCLEOTIDE SEQUENCE</scope>
</reference>
<name>A0A8S3E2Z3_9BILA</name>
<accession>A0A8S3E2Z3</accession>
<feature type="non-terminal residue" evidence="2">
    <location>
        <position position="103"/>
    </location>
</feature>
<evidence type="ECO:0000313" key="2">
    <source>
        <dbReference type="EMBL" id="CAF5050605.1"/>
    </source>
</evidence>
<dbReference type="EMBL" id="CAJOBI010288894">
    <property type="protein sequence ID" value="CAF5157119.1"/>
    <property type="molecule type" value="Genomic_DNA"/>
</dbReference>
<comment type="caution">
    <text evidence="2">The sequence shown here is derived from an EMBL/GenBank/DDBJ whole genome shotgun (WGS) entry which is preliminary data.</text>
</comment>
<sequence>TMYLRGCARSRGRLSRSAVLHDQDLVSGEGSSIATGITSPTPSTISEMTTQLDSLSMATDDSDRYPTTSKFPKTRPNDLSCKQGESGKEISLVANYIKMLAAP</sequence>
<dbReference type="Proteomes" id="UP000676336">
    <property type="component" value="Unassembled WGS sequence"/>
</dbReference>
<evidence type="ECO:0000313" key="3">
    <source>
        <dbReference type="EMBL" id="CAF5157119.1"/>
    </source>
</evidence>
<feature type="region of interest" description="Disordered" evidence="1">
    <location>
        <begin position="58"/>
        <end position="83"/>
    </location>
</feature>